<dbReference type="Proteomes" id="UP001168821">
    <property type="component" value="Unassembled WGS sequence"/>
</dbReference>
<evidence type="ECO:0000313" key="2">
    <source>
        <dbReference type="EMBL" id="KAJ3643295.1"/>
    </source>
</evidence>
<evidence type="ECO:0000313" key="3">
    <source>
        <dbReference type="Proteomes" id="UP001168821"/>
    </source>
</evidence>
<evidence type="ECO:0000256" key="1">
    <source>
        <dbReference type="SAM" id="MobiDB-lite"/>
    </source>
</evidence>
<sequence>MLVTFQSIIYVNQDVPRHVVAEIRHGTPQPKRMGSVKGKRSKGSALLPDPRPDDSFVPSYYLRFYHDDGPFRTRGRPLLSASIVCAQRCIMTAELSVFVYTVPLPSRSSSSSNPRAREFRSTYSLSPFRDTRFSSSLCLQVVVYIYTYCGQSLLGNVLISVAAKIGVKGHFSLSSSYLVTILRIHV</sequence>
<dbReference type="EMBL" id="JALNTZ010000008">
    <property type="protein sequence ID" value="KAJ3643295.1"/>
    <property type="molecule type" value="Genomic_DNA"/>
</dbReference>
<keyword evidence="3" id="KW-1185">Reference proteome</keyword>
<feature type="region of interest" description="Disordered" evidence="1">
    <location>
        <begin position="27"/>
        <end position="51"/>
    </location>
</feature>
<name>A0AA38M483_9CUCU</name>
<protein>
    <submittedName>
        <fullName evidence="2">Uncharacterized protein</fullName>
    </submittedName>
</protein>
<proteinExistence type="predicted"/>
<dbReference type="AlphaFoldDB" id="A0AA38M483"/>
<organism evidence="2 3">
    <name type="scientific">Zophobas morio</name>
    <dbReference type="NCBI Taxonomy" id="2755281"/>
    <lineage>
        <taxon>Eukaryota</taxon>
        <taxon>Metazoa</taxon>
        <taxon>Ecdysozoa</taxon>
        <taxon>Arthropoda</taxon>
        <taxon>Hexapoda</taxon>
        <taxon>Insecta</taxon>
        <taxon>Pterygota</taxon>
        <taxon>Neoptera</taxon>
        <taxon>Endopterygota</taxon>
        <taxon>Coleoptera</taxon>
        <taxon>Polyphaga</taxon>
        <taxon>Cucujiformia</taxon>
        <taxon>Tenebrionidae</taxon>
        <taxon>Zophobas</taxon>
    </lineage>
</organism>
<reference evidence="2" key="1">
    <citation type="journal article" date="2023" name="G3 (Bethesda)">
        <title>Whole genome assemblies of Zophobas morio and Tenebrio molitor.</title>
        <authorList>
            <person name="Kaur S."/>
            <person name="Stinson S.A."/>
            <person name="diCenzo G.C."/>
        </authorList>
    </citation>
    <scope>NUCLEOTIDE SEQUENCE</scope>
    <source>
        <strain evidence="2">QUZm001</strain>
    </source>
</reference>
<comment type="caution">
    <text evidence="2">The sequence shown here is derived from an EMBL/GenBank/DDBJ whole genome shotgun (WGS) entry which is preliminary data.</text>
</comment>
<gene>
    <name evidence="2" type="ORF">Zmor_026017</name>
</gene>
<accession>A0AA38M483</accession>